<dbReference type="InterPro" id="IPR018376">
    <property type="entry name" value="Enoyl-CoA_hyd/isom_CS"/>
</dbReference>
<comment type="catalytic activity">
    <reaction evidence="13">
        <text>a (3S)-3-hydroxyacyl-CoA + NAD(+) = a 3-oxoacyl-CoA + NADH + H(+)</text>
        <dbReference type="Rhea" id="RHEA:22432"/>
        <dbReference type="ChEBI" id="CHEBI:15378"/>
        <dbReference type="ChEBI" id="CHEBI:57318"/>
        <dbReference type="ChEBI" id="CHEBI:57540"/>
        <dbReference type="ChEBI" id="CHEBI:57945"/>
        <dbReference type="ChEBI" id="CHEBI:90726"/>
        <dbReference type="EC" id="1.1.1.35"/>
    </reaction>
</comment>
<dbReference type="Gene3D" id="1.10.1040.50">
    <property type="match status" value="1"/>
</dbReference>
<evidence type="ECO:0000256" key="13">
    <source>
        <dbReference type="ARBA" id="ARBA00049556"/>
    </source>
</evidence>
<organism evidence="15 16">
    <name type="scientific">Brevirhabdus pacifica</name>
    <dbReference type="NCBI Taxonomy" id="1267768"/>
    <lineage>
        <taxon>Bacteria</taxon>
        <taxon>Pseudomonadati</taxon>
        <taxon>Pseudomonadota</taxon>
        <taxon>Alphaproteobacteria</taxon>
        <taxon>Rhodobacterales</taxon>
        <taxon>Paracoccaceae</taxon>
        <taxon>Brevirhabdus</taxon>
    </lineage>
</organism>
<evidence type="ECO:0000256" key="6">
    <source>
        <dbReference type="ARBA" id="ARBA00023002"/>
    </source>
</evidence>
<evidence type="ECO:0000256" key="4">
    <source>
        <dbReference type="ARBA" id="ARBA00022832"/>
    </source>
</evidence>
<dbReference type="SUPFAM" id="SSF51735">
    <property type="entry name" value="NAD(P)-binding Rossmann-fold domains"/>
    <property type="match status" value="1"/>
</dbReference>
<evidence type="ECO:0000256" key="1">
    <source>
        <dbReference type="ARBA" id="ARBA00004275"/>
    </source>
</evidence>
<keyword evidence="5" id="KW-0442">Lipid degradation</keyword>
<keyword evidence="4" id="KW-0276">Fatty acid metabolism</keyword>
<dbReference type="InterPro" id="IPR006176">
    <property type="entry name" value="3-OHacyl-CoA_DH_NAD-bd"/>
</dbReference>
<proteinExistence type="inferred from homology"/>
<dbReference type="SUPFAM" id="SSF48179">
    <property type="entry name" value="6-phosphogluconate dehydrogenase C-terminal domain-like"/>
    <property type="match status" value="2"/>
</dbReference>
<dbReference type="FunFam" id="1.10.1040.50:FF:000006">
    <property type="entry name" value="Peroxisomal bifunctional enzyme"/>
    <property type="match status" value="1"/>
</dbReference>
<dbReference type="Proteomes" id="UP000187266">
    <property type="component" value="Chromosome"/>
</dbReference>
<dbReference type="InterPro" id="IPR029045">
    <property type="entry name" value="ClpP/crotonase-like_dom_sf"/>
</dbReference>
<keyword evidence="6" id="KW-0560">Oxidoreductase</keyword>
<dbReference type="GO" id="GO:0004300">
    <property type="term" value="F:enoyl-CoA hydratase activity"/>
    <property type="evidence" value="ECO:0007669"/>
    <property type="project" value="UniProtKB-ARBA"/>
</dbReference>
<keyword evidence="16" id="KW-1185">Reference proteome</keyword>
<comment type="subcellular location">
    <subcellularLocation>
        <location evidence="1">Peroxisome</location>
    </subcellularLocation>
</comment>
<dbReference type="UniPathway" id="UPA00659"/>
<dbReference type="GO" id="GO:0003857">
    <property type="term" value="F:(3S)-3-hydroxyacyl-CoA dehydrogenase (NAD+) activity"/>
    <property type="evidence" value="ECO:0007669"/>
    <property type="project" value="UniProtKB-EC"/>
</dbReference>
<comment type="similarity">
    <text evidence="3">In the N-terminal section; belongs to the enoyl-CoA hydratase/isomerase family.</text>
</comment>
<dbReference type="PANTHER" id="PTHR23309">
    <property type="entry name" value="3-HYDROXYACYL-COA DEHYROGENASE"/>
    <property type="match status" value="1"/>
</dbReference>
<dbReference type="InterPro" id="IPR036291">
    <property type="entry name" value="NAD(P)-bd_dom_sf"/>
</dbReference>
<comment type="similarity">
    <text evidence="14">Belongs to the enoyl-CoA hydratase/isomerase family.</text>
</comment>
<evidence type="ECO:0000256" key="7">
    <source>
        <dbReference type="ARBA" id="ARBA00023027"/>
    </source>
</evidence>
<dbReference type="InterPro" id="IPR001753">
    <property type="entry name" value="Enoyl-CoA_hydra/iso"/>
</dbReference>
<dbReference type="PANTHER" id="PTHR23309:SF51">
    <property type="entry name" value="3-HYDROXYACYL-COA DEHYDROGENASE-RELATED"/>
    <property type="match status" value="1"/>
</dbReference>
<evidence type="ECO:0000256" key="3">
    <source>
        <dbReference type="ARBA" id="ARBA00008750"/>
    </source>
</evidence>
<protein>
    <submittedName>
        <fullName evidence="15">3-hydroxyacyl-CoA dehydrogenase</fullName>
    </submittedName>
</protein>
<accession>A0A1U7DLA5</accession>
<evidence type="ECO:0000313" key="15">
    <source>
        <dbReference type="EMBL" id="APX90786.1"/>
    </source>
</evidence>
<dbReference type="Pfam" id="PF02737">
    <property type="entry name" value="3HCDH_N"/>
    <property type="match status" value="1"/>
</dbReference>
<dbReference type="Gene3D" id="3.40.50.720">
    <property type="entry name" value="NAD(P)-binding Rossmann-like Domain"/>
    <property type="match status" value="1"/>
</dbReference>
<keyword evidence="7" id="KW-0520">NAD</keyword>
<dbReference type="GO" id="GO:0070403">
    <property type="term" value="F:NAD+ binding"/>
    <property type="evidence" value="ECO:0007669"/>
    <property type="project" value="InterPro"/>
</dbReference>
<dbReference type="AlphaFoldDB" id="A0A1U7DLA5"/>
<evidence type="ECO:0000256" key="9">
    <source>
        <dbReference type="ARBA" id="ARBA00023140"/>
    </source>
</evidence>
<name>A0A1U7DLA5_9RHOB</name>
<dbReference type="GO" id="GO:0016853">
    <property type="term" value="F:isomerase activity"/>
    <property type="evidence" value="ECO:0007669"/>
    <property type="project" value="UniProtKB-KW"/>
</dbReference>
<dbReference type="OrthoDB" id="9771883at2"/>
<dbReference type="GO" id="GO:0006635">
    <property type="term" value="P:fatty acid beta-oxidation"/>
    <property type="evidence" value="ECO:0007669"/>
    <property type="project" value="UniProtKB-UniPathway"/>
</dbReference>
<dbReference type="EMBL" id="CP019124">
    <property type="protein sequence ID" value="APX90786.1"/>
    <property type="molecule type" value="Genomic_DNA"/>
</dbReference>
<reference evidence="15 16" key="1">
    <citation type="submission" date="2017-01" db="EMBL/GenBank/DDBJ databases">
        <title>Genomic analysis of Xuhuaishuia manganoxidans DY6-4.</title>
        <authorList>
            <person name="Wang X."/>
        </authorList>
    </citation>
    <scope>NUCLEOTIDE SEQUENCE [LARGE SCALE GENOMIC DNA]</scope>
    <source>
        <strain evidence="15 16">DY6-4</strain>
    </source>
</reference>
<dbReference type="Gene3D" id="3.90.226.10">
    <property type="entry name" value="2-enoyl-CoA Hydratase, Chain A, domain 1"/>
    <property type="match status" value="1"/>
</dbReference>
<dbReference type="STRING" id="1267768.BV394_14570"/>
<dbReference type="RefSeq" id="WP_076980803.1">
    <property type="nucleotide sequence ID" value="NZ_CP019124.1"/>
</dbReference>
<evidence type="ECO:0000256" key="8">
    <source>
        <dbReference type="ARBA" id="ARBA00023098"/>
    </source>
</evidence>
<evidence type="ECO:0000256" key="2">
    <source>
        <dbReference type="ARBA" id="ARBA00005005"/>
    </source>
</evidence>
<sequence length="698" mass="74842">MTEPNAHVVEIERDGPVALISFDNPPVNAASQALRQGLDTAIRQLADDDAIEVIALYGKGRSFIAGADIREFGKPPRAPGLTEVCNTVETCAKPVISVLHGVALGGGLEVALATHARVAVDGVSLGFPEVTLGIIPGAGGTQRAPRLTGIADALDLITTGRRIGAKEAHELGLVDRVETEGTPRELALTAARDVLSGALPTRRTREIEVAADDAALEAARARIAKRQPHLFSPLKAVDAVAASRRPYAEGEATERALFAECIDSPQRAGLVHAFFAERAVGKIPEVHAHPRAVHSIGVIGGGTMGSGIATAALLAGLDVTLAERDQEALDRGTATIAKNLEGAVKRGKIDDARRDAILSKALTATTDLEAFATCDLVIEAVFEDMEVKKDLFAQLDRICRDGAVLATNTSYLDVNEIAAVTRRPGDVLGLHFFSPAHVMRLLEVVVGEKTAPEVVATGFALARKLGKVAVRAGVCDGFIGNRILAHYKKAADYLMLDGASPQQIDRAMENFGFAMGPFAVSDLAGLDIGWAARKRLAPTRPEAERYNPVADRICERGWFGRKTGKGFYVYDGEGPRPNPEVDAIIDAARAEAGITPREFSEQEIVERYMTAMISEAARVLEDGIALRPIDIDAVFLFGYGFPRHHGGPMHYADTLGAHAILNRIQEYAKEDNHFWRIPQLLEELAAQDGTFAQMNRET</sequence>
<keyword evidence="10" id="KW-0413">Isomerase</keyword>
<dbReference type="Pfam" id="PF00725">
    <property type="entry name" value="3HCDH"/>
    <property type="match status" value="2"/>
</dbReference>
<dbReference type="PROSITE" id="PS00166">
    <property type="entry name" value="ENOYL_COA_HYDRATASE"/>
    <property type="match status" value="1"/>
</dbReference>
<evidence type="ECO:0000256" key="14">
    <source>
        <dbReference type="RuleBase" id="RU003707"/>
    </source>
</evidence>
<evidence type="ECO:0000256" key="10">
    <source>
        <dbReference type="ARBA" id="ARBA00023235"/>
    </source>
</evidence>
<dbReference type="Pfam" id="PF00378">
    <property type="entry name" value="ECH_1"/>
    <property type="match status" value="1"/>
</dbReference>
<evidence type="ECO:0000313" key="16">
    <source>
        <dbReference type="Proteomes" id="UP000187266"/>
    </source>
</evidence>
<dbReference type="SUPFAM" id="SSF52096">
    <property type="entry name" value="ClpP/crotonase"/>
    <property type="match status" value="1"/>
</dbReference>
<accession>A0A2M9DI62</accession>
<gene>
    <name evidence="15" type="ORF">BV394_14570</name>
</gene>
<keyword evidence="12" id="KW-0511">Multifunctional enzyme</keyword>
<keyword evidence="11" id="KW-0456">Lyase</keyword>
<dbReference type="FunFam" id="3.40.50.720:FF:000009">
    <property type="entry name" value="Fatty oxidation complex, alpha subunit"/>
    <property type="match status" value="1"/>
</dbReference>
<evidence type="ECO:0000256" key="11">
    <source>
        <dbReference type="ARBA" id="ARBA00023239"/>
    </source>
</evidence>
<dbReference type="CDD" id="cd06558">
    <property type="entry name" value="crotonase-like"/>
    <property type="match status" value="1"/>
</dbReference>
<evidence type="ECO:0000256" key="12">
    <source>
        <dbReference type="ARBA" id="ARBA00023268"/>
    </source>
</evidence>
<dbReference type="InterPro" id="IPR008927">
    <property type="entry name" value="6-PGluconate_DH-like_C_sf"/>
</dbReference>
<keyword evidence="9" id="KW-0576">Peroxisome</keyword>
<evidence type="ECO:0000256" key="5">
    <source>
        <dbReference type="ARBA" id="ARBA00022963"/>
    </source>
</evidence>
<dbReference type="InterPro" id="IPR006108">
    <property type="entry name" value="3HC_DH_C"/>
</dbReference>
<comment type="pathway">
    <text evidence="2">Lipid metabolism; fatty acid beta-oxidation.</text>
</comment>
<keyword evidence="8" id="KW-0443">Lipid metabolism</keyword>